<dbReference type="InterPro" id="IPR036086">
    <property type="entry name" value="ParB/Sulfiredoxin_sf"/>
</dbReference>
<accession>A0A6H3NSY2</accession>
<keyword evidence="4" id="KW-1185">Reference proteome</keyword>
<proteinExistence type="predicted"/>
<dbReference type="EMBL" id="RQHU01000014">
    <property type="protein sequence ID" value="TGN13463.1"/>
    <property type="molecule type" value="Genomic_DNA"/>
</dbReference>
<dbReference type="PANTHER" id="PTHR33375:SF1">
    <property type="entry name" value="CHROMOSOME-PARTITIONING PROTEIN PARB-RELATED"/>
    <property type="match status" value="1"/>
</dbReference>
<evidence type="ECO:0000313" key="3">
    <source>
        <dbReference type="EMBL" id="TGN13463.1"/>
    </source>
</evidence>
<dbReference type="Gene3D" id="1.10.10.2830">
    <property type="match status" value="1"/>
</dbReference>
<feature type="domain" description="ParB-like N-terminal" evidence="2">
    <location>
        <begin position="485"/>
        <end position="586"/>
    </location>
</feature>
<feature type="region of interest" description="Disordered" evidence="1">
    <location>
        <begin position="134"/>
        <end position="167"/>
    </location>
</feature>
<evidence type="ECO:0000256" key="1">
    <source>
        <dbReference type="SAM" id="MobiDB-lite"/>
    </source>
</evidence>
<comment type="caution">
    <text evidence="3">The sequence shown here is derived from an EMBL/GenBank/DDBJ whole genome shotgun (WGS) entry which is preliminary data.</text>
</comment>
<dbReference type="AlphaFoldDB" id="A0A6H3NSY2"/>
<protein>
    <recommendedName>
        <fullName evidence="2">ParB-like N-terminal domain-containing protein</fullName>
    </recommendedName>
</protein>
<dbReference type="SMART" id="SM00470">
    <property type="entry name" value="ParB"/>
    <property type="match status" value="1"/>
</dbReference>
<dbReference type="SUPFAM" id="SSF110849">
    <property type="entry name" value="ParB/Sulfiredoxin"/>
    <property type="match status" value="1"/>
</dbReference>
<evidence type="ECO:0000313" key="4">
    <source>
        <dbReference type="Proteomes" id="UP000297649"/>
    </source>
</evidence>
<dbReference type="Gene3D" id="3.90.1530.10">
    <property type="entry name" value="Conserved hypothetical protein from pyrococcus furiosus pfu- 392566-001, ParB domain"/>
    <property type="match status" value="1"/>
</dbReference>
<feature type="compositionally biased region" description="Basic and acidic residues" evidence="1">
    <location>
        <begin position="148"/>
        <end position="167"/>
    </location>
</feature>
<sequence length="859" mass="96289">MNPNLAIILNFLKGGKGSQGTNVKYYKREPKAKGGYRYWYTKEAYDRDHKKQEPKKEGQKEPSIWSKVASFFGVKPAEISAKIESEYKENLDAITKEAGPVTKQDFASHLAEYLANKTKWDSKFKAKKLEPIKEISEPKEDNGDDNDVATKEEKEKTPKEKVAEQAEKFQDGKKWNLKLMQFIASKYTDSNEQRGKEPSQEIVNNLEELGFTKEQTSEVKNATKYKYLSQSGKEVSFFYKPTEDKWIWSQGTGTEKFYSEKDPKQVLSQAKHSIESLGEQGISNWNEIPKSKKDELGKLLDSLKKNSSLPKSQTETKELSKVVNEQDPIEVKITQSKSKIDSIRKDKSLSEDEFRTEIEKARAELRSAMKEKQARDGFKTLSDLEKIAFEALYKVDAPDTFPVDAKGNVDKKAITNYVKEKQSLDPDALSKAMEGNDNAKKEGAIKAISEIKKKSPKLRSQSLRISGDKHVYRQAVSEKTSNKLKEVPATDITTIEQYTDEKNYNRKVIDGIKSSMLAKGFDPGSPIKVDRDKDGQLTVVDGHHRFTAVKELITEGKLPKDTPIYVIEEKYNSESDRLLEQVSANKNKREVERLDDAKAYAKLIEQGKSVQEISERTGESAEYVKGTIALNNLIPELQGLLRTDAKKNIRTSDKGNDGSKEKRESIPESLAIVIAKNGIDESGLPSPTIQRKAFSWYNQNKGKGISPNQVKSYIDSLKAQNFSFGNVDSNGRSDVEQEAMKFAGGEDNAKANSAGFENLLTAIQKPIQKFLGDTITDLNEGRAKELAASIIATKGESALETELAKLSDALNNIAAFRDSLKKKFGEIKADSQTPDMFAFKSSMGTFLKAFKAKKSGILK</sequence>
<dbReference type="Proteomes" id="UP000297649">
    <property type="component" value="Unassembled WGS sequence"/>
</dbReference>
<dbReference type="SUPFAM" id="SSF109709">
    <property type="entry name" value="KorB DNA-binding domain-like"/>
    <property type="match status" value="1"/>
</dbReference>
<dbReference type="InterPro" id="IPR003115">
    <property type="entry name" value="ParB_N"/>
</dbReference>
<gene>
    <name evidence="3" type="ORF">EHR08_11420</name>
</gene>
<evidence type="ECO:0000259" key="2">
    <source>
        <dbReference type="SMART" id="SM00470"/>
    </source>
</evidence>
<dbReference type="InterPro" id="IPR050336">
    <property type="entry name" value="Chromosome_partition/occlusion"/>
</dbReference>
<reference evidence="3" key="1">
    <citation type="journal article" date="2019" name="PLoS Negl. Trop. Dis.">
        <title>Revisiting the worldwide diversity of Leptospira species in the environment.</title>
        <authorList>
            <person name="Vincent A.T."/>
            <person name="Schiettekatte O."/>
            <person name="Bourhy P."/>
            <person name="Veyrier F.J."/>
            <person name="Picardeau M."/>
        </authorList>
    </citation>
    <scope>NUCLEOTIDE SEQUENCE [LARGE SCALE GENOMIC DNA]</scope>
    <source>
        <strain evidence="3">201601109</strain>
    </source>
</reference>
<organism evidence="3 4">
    <name type="scientific">Leptospira bandrabouensis</name>
    <dbReference type="NCBI Taxonomy" id="2484903"/>
    <lineage>
        <taxon>Bacteria</taxon>
        <taxon>Pseudomonadati</taxon>
        <taxon>Spirochaetota</taxon>
        <taxon>Spirochaetia</taxon>
        <taxon>Leptospirales</taxon>
        <taxon>Leptospiraceae</taxon>
        <taxon>Leptospira</taxon>
    </lineage>
</organism>
<dbReference type="PANTHER" id="PTHR33375">
    <property type="entry name" value="CHROMOSOME-PARTITIONING PROTEIN PARB-RELATED"/>
    <property type="match status" value="1"/>
</dbReference>
<dbReference type="GO" id="GO:0007059">
    <property type="term" value="P:chromosome segregation"/>
    <property type="evidence" value="ECO:0007669"/>
    <property type="project" value="TreeGrafter"/>
</dbReference>
<name>A0A6H3NSY2_9LEPT</name>
<dbReference type="GO" id="GO:0005694">
    <property type="term" value="C:chromosome"/>
    <property type="evidence" value="ECO:0007669"/>
    <property type="project" value="TreeGrafter"/>
</dbReference>
<dbReference type="RefSeq" id="WP_135781414.1">
    <property type="nucleotide sequence ID" value="NZ_RQHU01000014.1"/>
</dbReference>